<dbReference type="RefSeq" id="WP_394469890.1">
    <property type="nucleotide sequence ID" value="NZ_JBIGHY010000002.1"/>
</dbReference>
<gene>
    <name evidence="3" type="ORF">ACG02S_07865</name>
</gene>
<evidence type="ECO:0000313" key="4">
    <source>
        <dbReference type="Proteomes" id="UP001606300"/>
    </source>
</evidence>
<accession>A0ABW7EKB6</accession>
<dbReference type="InterPro" id="IPR027417">
    <property type="entry name" value="P-loop_NTPase"/>
</dbReference>
<comment type="caution">
    <text evidence="3">The sequence shown here is derived from an EMBL/GenBank/DDBJ whole genome shotgun (WGS) entry which is preliminary data.</text>
</comment>
<feature type="compositionally biased region" description="Basic and acidic residues" evidence="1">
    <location>
        <begin position="366"/>
        <end position="380"/>
    </location>
</feature>
<dbReference type="Gene3D" id="3.40.50.300">
    <property type="entry name" value="P-loop containing nucleotide triphosphate hydrolases"/>
    <property type="match status" value="1"/>
</dbReference>
<keyword evidence="4" id="KW-1185">Reference proteome</keyword>
<sequence length="877" mass="97031">MTVSKEQLLADLLANIPAAMRERRQWLVWKLVQKAPGKKPSKLPFYANGNPRGWPNGKPKDGPATDGQPNVQQGHELDRAVLVSFDEAVAVARARGQWAGVGFAFLPGDGLLGVDVDHAIDQDTGELSEACQLVMALCPSYTELSVSGTGIHVILEGHTEKFKDDLIGLEVYCDSQFFTCTGHRWGDGPADVRPVASFALTAMRALVEKSIAAQKAQREAELAAAAPAPVVAKPQLQVVGGSAAPKPAKATKASKGDDFRRVNDEALAKLSSWVPVLFPGARADHRAVGGYRVSSQLLKRDLEEDLAITPAGIKDFGPLGYPDGKPMTAIDCVMEWRGLSARDALHWLAPLVSVELTPPKRASGSRRPEPPAEGQARESEAAGSVDDERDDGDDESADEGADTSTTEGEGGKGKKRKKVDPLKLQALFGDYAYQYGSDIAWCVSRLKPVKIGNLRHTFGGDAVRVWMAHDDRRMVEEEHVVFEPGVQLGPQYINLYAGMPLKPLEGDVAPMLELLQWLCGTSTAPGLDHKDIADWVLRWCALLVQRPGVKMKSALVFHGPQGTGKNLFFDVLRDLFGDYGVMVGQTEIEDKYNTWLSGKMLIIGDEVVSRAEMFHAKNRLKWIITQTTKIPIRAMHMDTRWESNHANLVFLSNEDMPLVLEEGDRRFMVVYTPNQERGDLYARVVEFLANDGARKWLHFLQTIPLSGFTHSEVPPLTRAKQDLIELGYRAPERFVNEWHGGYLDLPLVACSAEQLYRVYKLWCDRAGERFPGNQSSFTSAAKAFARKRAEFDEAGKEREPFLTMRDFTGPHPDDPTRRKSWRIWLPRGCGPRDEDVGKGQPWETQGHWAASVVKDFSKHMFAFSGRHRGPDDEGDAA</sequence>
<dbReference type="Pfam" id="PF19263">
    <property type="entry name" value="DUF5906"/>
    <property type="match status" value="1"/>
</dbReference>
<reference evidence="3 4" key="1">
    <citation type="submission" date="2024-09" db="EMBL/GenBank/DDBJ databases">
        <title>Novel species of the genus Pelomonas and Roseateles isolated from streams.</title>
        <authorList>
            <person name="Lu H."/>
        </authorList>
    </citation>
    <scope>NUCLEOTIDE SEQUENCE [LARGE SCALE GENOMIC DNA]</scope>
    <source>
        <strain evidence="3 4">DC23W</strain>
    </source>
</reference>
<dbReference type="Proteomes" id="UP001606300">
    <property type="component" value="Unassembled WGS sequence"/>
</dbReference>
<dbReference type="InterPro" id="IPR045455">
    <property type="entry name" value="NrS-1_pol-like_helicase"/>
</dbReference>
<dbReference type="EMBL" id="JBIGHY010000002">
    <property type="protein sequence ID" value="MFG6413815.1"/>
    <property type="molecule type" value="Genomic_DNA"/>
</dbReference>
<name>A0ABW7EKB6_9BURK</name>
<organism evidence="3 4">
    <name type="scientific">Pelomonas dachongensis</name>
    <dbReference type="NCBI Taxonomy" id="3299029"/>
    <lineage>
        <taxon>Bacteria</taxon>
        <taxon>Pseudomonadati</taxon>
        <taxon>Pseudomonadota</taxon>
        <taxon>Betaproteobacteria</taxon>
        <taxon>Burkholderiales</taxon>
        <taxon>Sphaerotilaceae</taxon>
        <taxon>Roseateles</taxon>
    </lineage>
</organism>
<evidence type="ECO:0000313" key="3">
    <source>
        <dbReference type="EMBL" id="MFG6413815.1"/>
    </source>
</evidence>
<feature type="domain" description="NrS-1 polymerase-like helicase" evidence="2">
    <location>
        <begin position="557"/>
        <end position="666"/>
    </location>
</feature>
<evidence type="ECO:0000259" key="2">
    <source>
        <dbReference type="Pfam" id="PF19263"/>
    </source>
</evidence>
<proteinExistence type="predicted"/>
<dbReference type="SUPFAM" id="SSF52540">
    <property type="entry name" value="P-loop containing nucleoside triphosphate hydrolases"/>
    <property type="match status" value="1"/>
</dbReference>
<feature type="compositionally biased region" description="Acidic residues" evidence="1">
    <location>
        <begin position="385"/>
        <end position="401"/>
    </location>
</feature>
<feature type="region of interest" description="Disordered" evidence="1">
    <location>
        <begin position="358"/>
        <end position="416"/>
    </location>
</feature>
<feature type="region of interest" description="Disordered" evidence="1">
    <location>
        <begin position="40"/>
        <end position="71"/>
    </location>
</feature>
<protein>
    <submittedName>
        <fullName evidence="3">DUF5906 domain-containing protein</fullName>
    </submittedName>
</protein>
<evidence type="ECO:0000256" key="1">
    <source>
        <dbReference type="SAM" id="MobiDB-lite"/>
    </source>
</evidence>